<organism evidence="2 3">
    <name type="scientific">Periconia macrospinosa</name>
    <dbReference type="NCBI Taxonomy" id="97972"/>
    <lineage>
        <taxon>Eukaryota</taxon>
        <taxon>Fungi</taxon>
        <taxon>Dikarya</taxon>
        <taxon>Ascomycota</taxon>
        <taxon>Pezizomycotina</taxon>
        <taxon>Dothideomycetes</taxon>
        <taxon>Pleosporomycetidae</taxon>
        <taxon>Pleosporales</taxon>
        <taxon>Massarineae</taxon>
        <taxon>Periconiaceae</taxon>
        <taxon>Periconia</taxon>
    </lineage>
</organism>
<proteinExistence type="predicted"/>
<protein>
    <submittedName>
        <fullName evidence="2">Uncharacterized protein</fullName>
    </submittedName>
</protein>
<name>A0A2V1CZJ0_9PLEO</name>
<feature type="transmembrane region" description="Helical" evidence="1">
    <location>
        <begin position="264"/>
        <end position="283"/>
    </location>
</feature>
<dbReference type="Pfam" id="PF11309">
    <property type="entry name" value="DUF3112"/>
    <property type="match status" value="1"/>
</dbReference>
<gene>
    <name evidence="2" type="ORF">DM02DRAFT_706397</name>
</gene>
<dbReference type="AlphaFoldDB" id="A0A2V1CZJ0"/>
<dbReference type="PANTHER" id="PTHR35184">
    <property type="entry name" value="YALI0C10208P"/>
    <property type="match status" value="1"/>
</dbReference>
<dbReference type="PANTHER" id="PTHR35184:SF1">
    <property type="entry name" value="INTEGRAL MEMBRANE PROTEIN"/>
    <property type="match status" value="1"/>
</dbReference>
<feature type="transmembrane region" description="Helical" evidence="1">
    <location>
        <begin position="139"/>
        <end position="164"/>
    </location>
</feature>
<keyword evidence="3" id="KW-1185">Reference proteome</keyword>
<feature type="transmembrane region" description="Helical" evidence="1">
    <location>
        <begin position="222"/>
        <end position="242"/>
    </location>
</feature>
<dbReference type="InterPro" id="IPR021460">
    <property type="entry name" value="DUF3112"/>
</dbReference>
<dbReference type="OrthoDB" id="3357002at2759"/>
<feature type="transmembrane region" description="Helical" evidence="1">
    <location>
        <begin position="99"/>
        <end position="119"/>
    </location>
</feature>
<evidence type="ECO:0000256" key="1">
    <source>
        <dbReference type="SAM" id="Phobius"/>
    </source>
</evidence>
<feature type="transmembrane region" description="Helical" evidence="1">
    <location>
        <begin position="34"/>
        <end position="54"/>
    </location>
</feature>
<evidence type="ECO:0000313" key="3">
    <source>
        <dbReference type="Proteomes" id="UP000244855"/>
    </source>
</evidence>
<evidence type="ECO:0000313" key="2">
    <source>
        <dbReference type="EMBL" id="PVH91190.1"/>
    </source>
</evidence>
<keyword evidence="1" id="KW-0812">Transmembrane</keyword>
<dbReference type="STRING" id="97972.A0A2V1CZJ0"/>
<keyword evidence="1" id="KW-0472">Membrane</keyword>
<feature type="transmembrane region" description="Helical" evidence="1">
    <location>
        <begin position="66"/>
        <end position="87"/>
    </location>
</feature>
<dbReference type="EMBL" id="KZ805932">
    <property type="protein sequence ID" value="PVH91190.1"/>
    <property type="molecule type" value="Genomic_DNA"/>
</dbReference>
<feature type="transmembrane region" description="Helical" evidence="1">
    <location>
        <begin position="184"/>
        <end position="202"/>
    </location>
</feature>
<dbReference type="Proteomes" id="UP000244855">
    <property type="component" value="Unassembled WGS sequence"/>
</dbReference>
<sequence>MSSALGGSGQPIPGPPYPPANASLGGIPSILPDVPLSVVFLVLFLIFGIAHMLILKKNKARGHKFIFNGPLAEFAFFRVLTTSLRIAWAKHPTSIELGIAATVFVYAGTILLFVVNWYFVQRIFRAQHPQLGWSKIYRVVHAVGIVAILVSLALVIVGAIQPFLTLNTAVRHIDHSLYLAGETYFAVFCFAPVIVVLISLVLPRNGIDKFGAGRFRNNISILTAATLILSCGAIFRCVIAWLPETPLCDSEGRPVQPPSYYSKASFYCCNFLTEILVVILYAITRVDLRFHVPDGCNEPGDYKRKSAYTIIRRENPAAVAFPPSVHPEPNAAQQ</sequence>
<reference evidence="2 3" key="1">
    <citation type="journal article" date="2018" name="Sci. Rep.">
        <title>Comparative genomics provides insights into the lifestyle and reveals functional heterogeneity of dark septate endophytic fungi.</title>
        <authorList>
            <person name="Knapp D.G."/>
            <person name="Nemeth J.B."/>
            <person name="Barry K."/>
            <person name="Hainaut M."/>
            <person name="Henrissat B."/>
            <person name="Johnson J."/>
            <person name="Kuo A."/>
            <person name="Lim J.H.P."/>
            <person name="Lipzen A."/>
            <person name="Nolan M."/>
            <person name="Ohm R.A."/>
            <person name="Tamas L."/>
            <person name="Grigoriev I.V."/>
            <person name="Spatafora J.W."/>
            <person name="Nagy L.G."/>
            <person name="Kovacs G.M."/>
        </authorList>
    </citation>
    <scope>NUCLEOTIDE SEQUENCE [LARGE SCALE GENOMIC DNA]</scope>
    <source>
        <strain evidence="2 3">DSE2036</strain>
    </source>
</reference>
<keyword evidence="1" id="KW-1133">Transmembrane helix</keyword>
<accession>A0A2V1CZJ0</accession>